<feature type="domain" description="RING-type" evidence="10">
    <location>
        <begin position="219"/>
        <end position="259"/>
    </location>
</feature>
<dbReference type="Proteomes" id="UP001370490">
    <property type="component" value="Unassembled WGS sequence"/>
</dbReference>
<dbReference type="Pfam" id="PF13639">
    <property type="entry name" value="zf-RING_2"/>
    <property type="match status" value="1"/>
</dbReference>
<dbReference type="PANTHER" id="PTHR46463:SF10">
    <property type="entry name" value="OS01G0926200 PROTEIN"/>
    <property type="match status" value="1"/>
</dbReference>
<gene>
    <name evidence="11" type="ORF">RJ641_003160</name>
</gene>
<evidence type="ECO:0000256" key="4">
    <source>
        <dbReference type="ARBA" id="ARBA00022723"/>
    </source>
</evidence>
<evidence type="ECO:0000256" key="2">
    <source>
        <dbReference type="ARBA" id="ARBA00012483"/>
    </source>
</evidence>
<evidence type="ECO:0000256" key="3">
    <source>
        <dbReference type="ARBA" id="ARBA00022679"/>
    </source>
</evidence>
<dbReference type="PROSITE" id="PS50089">
    <property type="entry name" value="ZF_RING_2"/>
    <property type="match status" value="1"/>
</dbReference>
<dbReference type="SUPFAM" id="SSF57850">
    <property type="entry name" value="RING/U-box"/>
    <property type="match status" value="1"/>
</dbReference>
<keyword evidence="12" id="KW-1185">Reference proteome</keyword>
<evidence type="ECO:0000256" key="7">
    <source>
        <dbReference type="ARBA" id="ARBA00022833"/>
    </source>
</evidence>
<keyword evidence="6" id="KW-0833">Ubl conjugation pathway</keyword>
<protein>
    <recommendedName>
        <fullName evidence="2">RING-type E3 ubiquitin transferase</fullName>
        <ecNumber evidence="2">2.3.2.27</ecNumber>
    </recommendedName>
</protein>
<comment type="caution">
    <text evidence="11">The sequence shown here is derived from an EMBL/GenBank/DDBJ whole genome shotgun (WGS) entry which is preliminary data.</text>
</comment>
<evidence type="ECO:0000256" key="9">
    <source>
        <dbReference type="SAM" id="MobiDB-lite"/>
    </source>
</evidence>
<keyword evidence="4" id="KW-0479">Metal-binding</keyword>
<dbReference type="GO" id="GO:0008270">
    <property type="term" value="F:zinc ion binding"/>
    <property type="evidence" value="ECO:0007669"/>
    <property type="project" value="UniProtKB-KW"/>
</dbReference>
<reference evidence="11 12" key="1">
    <citation type="submission" date="2023-12" db="EMBL/GenBank/DDBJ databases">
        <title>A high-quality genome assembly for Dillenia turbinata (Dilleniales).</title>
        <authorList>
            <person name="Chanderbali A."/>
        </authorList>
    </citation>
    <scope>NUCLEOTIDE SEQUENCE [LARGE SCALE GENOMIC DNA]</scope>
    <source>
        <strain evidence="11">LSX21</strain>
        <tissue evidence="11">Leaf</tissue>
    </source>
</reference>
<dbReference type="EMBL" id="JBAMMX010000011">
    <property type="protein sequence ID" value="KAK6931367.1"/>
    <property type="molecule type" value="Genomic_DNA"/>
</dbReference>
<keyword evidence="5 8" id="KW-0863">Zinc-finger</keyword>
<dbReference type="GO" id="GO:0061630">
    <property type="term" value="F:ubiquitin protein ligase activity"/>
    <property type="evidence" value="ECO:0007669"/>
    <property type="project" value="UniProtKB-EC"/>
</dbReference>
<comment type="catalytic activity">
    <reaction evidence="1">
        <text>S-ubiquitinyl-[E2 ubiquitin-conjugating enzyme]-L-cysteine + [acceptor protein]-L-lysine = [E2 ubiquitin-conjugating enzyme]-L-cysteine + N(6)-ubiquitinyl-[acceptor protein]-L-lysine.</text>
        <dbReference type="EC" id="2.3.2.27"/>
    </reaction>
</comment>
<dbReference type="Gene3D" id="3.30.40.10">
    <property type="entry name" value="Zinc/RING finger domain, C3HC4 (zinc finger)"/>
    <property type="match status" value="1"/>
</dbReference>
<feature type="region of interest" description="Disordered" evidence="9">
    <location>
        <begin position="143"/>
        <end position="166"/>
    </location>
</feature>
<dbReference type="SMART" id="SM00184">
    <property type="entry name" value="RING"/>
    <property type="match status" value="1"/>
</dbReference>
<evidence type="ECO:0000313" key="12">
    <source>
        <dbReference type="Proteomes" id="UP001370490"/>
    </source>
</evidence>
<organism evidence="11 12">
    <name type="scientific">Dillenia turbinata</name>
    <dbReference type="NCBI Taxonomy" id="194707"/>
    <lineage>
        <taxon>Eukaryota</taxon>
        <taxon>Viridiplantae</taxon>
        <taxon>Streptophyta</taxon>
        <taxon>Embryophyta</taxon>
        <taxon>Tracheophyta</taxon>
        <taxon>Spermatophyta</taxon>
        <taxon>Magnoliopsida</taxon>
        <taxon>eudicotyledons</taxon>
        <taxon>Gunneridae</taxon>
        <taxon>Pentapetalae</taxon>
        <taxon>Dilleniales</taxon>
        <taxon>Dilleniaceae</taxon>
        <taxon>Dillenia</taxon>
    </lineage>
</organism>
<accession>A0AAN8ZB57</accession>
<evidence type="ECO:0000256" key="1">
    <source>
        <dbReference type="ARBA" id="ARBA00000900"/>
    </source>
</evidence>
<evidence type="ECO:0000256" key="8">
    <source>
        <dbReference type="PROSITE-ProRule" id="PRU00175"/>
    </source>
</evidence>
<dbReference type="AlphaFoldDB" id="A0AAN8ZB57"/>
<dbReference type="EC" id="2.3.2.27" evidence="2"/>
<keyword evidence="7" id="KW-0862">Zinc</keyword>
<evidence type="ECO:0000313" key="11">
    <source>
        <dbReference type="EMBL" id="KAK6931367.1"/>
    </source>
</evidence>
<sequence>MHSKPYCCLVTRSGRFDYRERKLYAALFHNEEARPVASSSRQQGLFYASATMAPNNNQFNTDGSPLIPSPFNATDTGAGRAHANISLQNAGLFCRGVYPVASSSRQHASFSVPVVANDSEFDTYRSPPLPLSFDAIDNRAGHPHVPQRNGLVGGHEKAKGESDSESCMTGDALHSAKSTSCCEEGLEECIIKSSKKLSSEGDDGESYHESSFSEEPDECPICLEEYDPGNPKIITGCLHHYHLGCIYAWMERSPNCPICIQGGFIVQLKNH</sequence>
<evidence type="ECO:0000256" key="6">
    <source>
        <dbReference type="ARBA" id="ARBA00022786"/>
    </source>
</evidence>
<dbReference type="InterPro" id="IPR013083">
    <property type="entry name" value="Znf_RING/FYVE/PHD"/>
</dbReference>
<name>A0AAN8ZB57_9MAGN</name>
<dbReference type="InterPro" id="IPR001841">
    <property type="entry name" value="Znf_RING"/>
</dbReference>
<keyword evidence="3" id="KW-0808">Transferase</keyword>
<dbReference type="PANTHER" id="PTHR46463">
    <property type="entry name" value="ZINC FINGER, RING/FYVE/PHD-TYPE"/>
    <property type="match status" value="1"/>
</dbReference>
<proteinExistence type="predicted"/>
<evidence type="ECO:0000259" key="10">
    <source>
        <dbReference type="PROSITE" id="PS50089"/>
    </source>
</evidence>
<evidence type="ECO:0000256" key="5">
    <source>
        <dbReference type="ARBA" id="ARBA00022771"/>
    </source>
</evidence>